<evidence type="ECO:0000313" key="2">
    <source>
        <dbReference type="EMBL" id="CAL5221619.1"/>
    </source>
</evidence>
<comment type="caution">
    <text evidence="2">The sequence shown here is derived from an EMBL/GenBank/DDBJ whole genome shotgun (WGS) entry which is preliminary data.</text>
</comment>
<proteinExistence type="predicted"/>
<feature type="domain" description="CoA-binding" evidence="1">
    <location>
        <begin position="36"/>
        <end position="156"/>
    </location>
</feature>
<accession>A0ABP1FNT5</accession>
<dbReference type="InterPro" id="IPR036291">
    <property type="entry name" value="NAD(P)-bd_dom_sf"/>
</dbReference>
<evidence type="ECO:0000313" key="3">
    <source>
        <dbReference type="Proteomes" id="UP001497392"/>
    </source>
</evidence>
<reference evidence="2 3" key="1">
    <citation type="submission" date="2024-06" db="EMBL/GenBank/DDBJ databases">
        <authorList>
            <person name="Kraege A."/>
            <person name="Thomma B."/>
        </authorList>
    </citation>
    <scope>NUCLEOTIDE SEQUENCE [LARGE SCALE GENOMIC DNA]</scope>
</reference>
<dbReference type="PANTHER" id="PTHR33303">
    <property type="entry name" value="CYTOPLASMIC PROTEIN-RELATED"/>
    <property type="match status" value="1"/>
</dbReference>
<organism evidence="2 3">
    <name type="scientific">Coccomyxa viridis</name>
    <dbReference type="NCBI Taxonomy" id="1274662"/>
    <lineage>
        <taxon>Eukaryota</taxon>
        <taxon>Viridiplantae</taxon>
        <taxon>Chlorophyta</taxon>
        <taxon>core chlorophytes</taxon>
        <taxon>Trebouxiophyceae</taxon>
        <taxon>Trebouxiophyceae incertae sedis</taxon>
        <taxon>Coccomyxaceae</taxon>
        <taxon>Coccomyxa</taxon>
    </lineage>
</organism>
<protein>
    <submittedName>
        <fullName evidence="2">G3841 protein</fullName>
    </submittedName>
</protein>
<sequence>MGLWQSSTAETGDDVAWKANIVTKAEEAVKIAGEARRVAVLGIAPESRADRPAHYVAQSLQDDGVEIVPVPVYYFDVQEILGEKVYRHLQDIPHPETIDILDVFRRAEDLDPHIPDILELKPKVVWLQTGISDRRFEEVVAKAGMKVVPDRCLKVDRGRAKAKL</sequence>
<dbReference type="Proteomes" id="UP001497392">
    <property type="component" value="Unassembled WGS sequence"/>
</dbReference>
<dbReference type="Gene3D" id="3.40.50.720">
    <property type="entry name" value="NAD(P)-binding Rossmann-like Domain"/>
    <property type="match status" value="1"/>
</dbReference>
<dbReference type="InterPro" id="IPR003781">
    <property type="entry name" value="CoA-bd"/>
</dbReference>
<dbReference type="PANTHER" id="PTHR33303:SF2">
    <property type="entry name" value="COA-BINDING DOMAIN-CONTAINING PROTEIN"/>
    <property type="match status" value="1"/>
</dbReference>
<dbReference type="SUPFAM" id="SSF51735">
    <property type="entry name" value="NAD(P)-binding Rossmann-fold domains"/>
    <property type="match status" value="1"/>
</dbReference>
<name>A0ABP1FNT5_9CHLO</name>
<evidence type="ECO:0000259" key="1">
    <source>
        <dbReference type="Pfam" id="PF13380"/>
    </source>
</evidence>
<keyword evidence="3" id="KW-1185">Reference proteome</keyword>
<gene>
    <name evidence="2" type="primary">g3841</name>
    <name evidence="2" type="ORF">VP750_LOCUS3278</name>
</gene>
<dbReference type="Pfam" id="PF13380">
    <property type="entry name" value="CoA_binding_2"/>
    <property type="match status" value="1"/>
</dbReference>
<dbReference type="EMBL" id="CAXHTA020000005">
    <property type="protein sequence ID" value="CAL5221619.1"/>
    <property type="molecule type" value="Genomic_DNA"/>
</dbReference>